<protein>
    <submittedName>
        <fullName evidence="5">GntR family transcriptional regulator</fullName>
    </submittedName>
</protein>
<dbReference type="RefSeq" id="WP_269422507.1">
    <property type="nucleotide sequence ID" value="NZ_JAPWGY010000002.1"/>
</dbReference>
<evidence type="ECO:0000256" key="2">
    <source>
        <dbReference type="ARBA" id="ARBA00023125"/>
    </source>
</evidence>
<keyword evidence="2" id="KW-0238">DNA-binding</keyword>
<dbReference type="PANTHER" id="PTHR43537:SF53">
    <property type="entry name" value="HTH-TYPE TRANSCRIPTIONAL REPRESSOR NANR"/>
    <property type="match status" value="1"/>
</dbReference>
<evidence type="ECO:0000259" key="4">
    <source>
        <dbReference type="PROSITE" id="PS50949"/>
    </source>
</evidence>
<dbReference type="SMART" id="SM00345">
    <property type="entry name" value="HTH_GNTR"/>
    <property type="match status" value="1"/>
</dbReference>
<dbReference type="SUPFAM" id="SSF48008">
    <property type="entry name" value="GntR ligand-binding domain-like"/>
    <property type="match status" value="1"/>
</dbReference>
<evidence type="ECO:0000313" key="6">
    <source>
        <dbReference type="Proteomes" id="UP001069802"/>
    </source>
</evidence>
<dbReference type="InterPro" id="IPR011711">
    <property type="entry name" value="GntR_C"/>
</dbReference>
<dbReference type="InterPro" id="IPR036390">
    <property type="entry name" value="WH_DNA-bd_sf"/>
</dbReference>
<organism evidence="5 6">
    <name type="scientific">Kiloniella laminariae</name>
    <dbReference type="NCBI Taxonomy" id="454162"/>
    <lineage>
        <taxon>Bacteria</taxon>
        <taxon>Pseudomonadati</taxon>
        <taxon>Pseudomonadota</taxon>
        <taxon>Alphaproteobacteria</taxon>
        <taxon>Rhodospirillales</taxon>
        <taxon>Kiloniellaceae</taxon>
        <taxon>Kiloniella</taxon>
    </lineage>
</organism>
<dbReference type="PANTHER" id="PTHR43537">
    <property type="entry name" value="TRANSCRIPTIONAL REGULATOR, GNTR FAMILY"/>
    <property type="match status" value="1"/>
</dbReference>
<dbReference type="SMART" id="SM00895">
    <property type="entry name" value="FCD"/>
    <property type="match status" value="1"/>
</dbReference>
<dbReference type="PROSITE" id="PS50949">
    <property type="entry name" value="HTH_GNTR"/>
    <property type="match status" value="1"/>
</dbReference>
<reference evidence="5" key="1">
    <citation type="submission" date="2022-12" db="EMBL/GenBank/DDBJ databases">
        <title>Bacterial isolates from different developmental stages of Nematostella vectensis.</title>
        <authorList>
            <person name="Fraune S."/>
        </authorList>
    </citation>
    <scope>NUCLEOTIDE SEQUENCE</scope>
    <source>
        <strain evidence="5">G21630-S1</strain>
    </source>
</reference>
<dbReference type="EMBL" id="JAPWGY010000002">
    <property type="protein sequence ID" value="MCZ4280297.1"/>
    <property type="molecule type" value="Genomic_DNA"/>
</dbReference>
<dbReference type="Pfam" id="PF07729">
    <property type="entry name" value="FCD"/>
    <property type="match status" value="1"/>
</dbReference>
<dbReference type="SUPFAM" id="SSF46785">
    <property type="entry name" value="Winged helix' DNA-binding domain"/>
    <property type="match status" value="1"/>
</dbReference>
<gene>
    <name evidence="5" type="ORF">O4H49_05885</name>
</gene>
<keyword evidence="6" id="KW-1185">Reference proteome</keyword>
<dbReference type="Pfam" id="PF00392">
    <property type="entry name" value="GntR"/>
    <property type="match status" value="1"/>
</dbReference>
<proteinExistence type="predicted"/>
<dbReference type="InterPro" id="IPR000524">
    <property type="entry name" value="Tscrpt_reg_HTH_GntR"/>
</dbReference>
<sequence length="224" mass="25460">MNNKEVQYNLIKRRILTLELEPGSDLDEATICKESGLSRTPVREILQKLAGEGYIRLVGNRGASVASMNHKTLRDFFRTAPMIYSVIGRLAAQNATPEQIAVLKKIQNSFKEAVKAEDAEAMVTYNNQFHAQMGEMANNQYLLPSLNRLLIDHARIAQTFYRPTDAQSAQNLKSSCEHHDQFIEAIEQRDEDRTVSITQAHWDLSRSHMELYIHPGPLEADCDF</sequence>
<feature type="domain" description="HTH gntR-type" evidence="4">
    <location>
        <begin position="1"/>
        <end position="68"/>
    </location>
</feature>
<evidence type="ECO:0000256" key="1">
    <source>
        <dbReference type="ARBA" id="ARBA00023015"/>
    </source>
</evidence>
<keyword evidence="3" id="KW-0804">Transcription</keyword>
<keyword evidence="1" id="KW-0805">Transcription regulation</keyword>
<evidence type="ECO:0000313" key="5">
    <source>
        <dbReference type="EMBL" id="MCZ4280297.1"/>
    </source>
</evidence>
<name>A0ABT4LGR7_9PROT</name>
<dbReference type="InterPro" id="IPR008920">
    <property type="entry name" value="TF_FadR/GntR_C"/>
</dbReference>
<dbReference type="Gene3D" id="1.20.120.530">
    <property type="entry name" value="GntR ligand-binding domain-like"/>
    <property type="match status" value="1"/>
</dbReference>
<accession>A0ABT4LGR7</accession>
<dbReference type="Proteomes" id="UP001069802">
    <property type="component" value="Unassembled WGS sequence"/>
</dbReference>
<comment type="caution">
    <text evidence="5">The sequence shown here is derived from an EMBL/GenBank/DDBJ whole genome shotgun (WGS) entry which is preliminary data.</text>
</comment>
<evidence type="ECO:0000256" key="3">
    <source>
        <dbReference type="ARBA" id="ARBA00023163"/>
    </source>
</evidence>
<dbReference type="Gene3D" id="1.10.10.10">
    <property type="entry name" value="Winged helix-like DNA-binding domain superfamily/Winged helix DNA-binding domain"/>
    <property type="match status" value="1"/>
</dbReference>
<dbReference type="InterPro" id="IPR036388">
    <property type="entry name" value="WH-like_DNA-bd_sf"/>
</dbReference>